<dbReference type="InterPro" id="IPR002575">
    <property type="entry name" value="Aminoglycoside_PTrfase"/>
</dbReference>
<keyword evidence="2" id="KW-0808">Transferase</keyword>
<name>A0A1H6VW61_9BACT</name>
<dbReference type="Pfam" id="PF01636">
    <property type="entry name" value="APH"/>
    <property type="match status" value="1"/>
</dbReference>
<evidence type="ECO:0000313" key="2">
    <source>
        <dbReference type="EMBL" id="SEJ08901.1"/>
    </source>
</evidence>
<proteinExistence type="predicted"/>
<dbReference type="InterPro" id="IPR011009">
    <property type="entry name" value="Kinase-like_dom_sf"/>
</dbReference>
<dbReference type="AlphaFoldDB" id="A0A1H6VW61"/>
<dbReference type="Proteomes" id="UP000199403">
    <property type="component" value="Unassembled WGS sequence"/>
</dbReference>
<dbReference type="Gene3D" id="3.90.1200.10">
    <property type="match status" value="1"/>
</dbReference>
<evidence type="ECO:0000313" key="3">
    <source>
        <dbReference type="Proteomes" id="UP000199403"/>
    </source>
</evidence>
<protein>
    <submittedName>
        <fullName evidence="2">Ser/Thr protein kinase RdoA involved in Cpx stress response, MazF antagonist</fullName>
    </submittedName>
</protein>
<dbReference type="GO" id="GO:0016301">
    <property type="term" value="F:kinase activity"/>
    <property type="evidence" value="ECO:0007669"/>
    <property type="project" value="UniProtKB-KW"/>
</dbReference>
<dbReference type="STRING" id="1416801.SAMN05192553_102329"/>
<evidence type="ECO:0000259" key="1">
    <source>
        <dbReference type="Pfam" id="PF01636"/>
    </source>
</evidence>
<keyword evidence="2" id="KW-0418">Kinase</keyword>
<accession>A0A1H6VW61</accession>
<dbReference type="EMBL" id="FNZH01000002">
    <property type="protein sequence ID" value="SEJ08901.1"/>
    <property type="molecule type" value="Genomic_DNA"/>
</dbReference>
<keyword evidence="3" id="KW-1185">Reference proteome</keyword>
<gene>
    <name evidence="2" type="ORF">SAMN05192553_102329</name>
</gene>
<reference evidence="3" key="1">
    <citation type="submission" date="2016-10" db="EMBL/GenBank/DDBJ databases">
        <authorList>
            <person name="Varghese N."/>
            <person name="Submissions S."/>
        </authorList>
    </citation>
    <scope>NUCLEOTIDE SEQUENCE [LARGE SCALE GENOMIC DNA]</scope>
    <source>
        <strain evidence="3">IBRC-M 10761</strain>
    </source>
</reference>
<sequence length="365" mass="41961">MNTEPKTTMNESVLDALKAAYGWETDQIKHRRFGSGHIHKTYLLTVDGQVYILQEFNDKVFSLPERISGNLAYLMEQFDPGQLPFALPMPVTNREGSFFTRLDGGLFRLFPFVSGITRDAIDQRGQAKIAAEAFARFIQVFLPADARQLKDTIPHFHDLEKRYRQFDTALLHPKVSLDRATKEMIDFYREKSELVDKYLYYRSQLPLRVTHNDTKINNLIFAENLERVNALIDLDTIMAGFVFFDFGDLVRTVACTRDESSMEWDSIDVDMVKYEGLLEGFYTVLAGEIGSEELESLPFGGEMMTLIMGVRFLTDHLNRNVYYQVQYPEQNLHRAQNQAALLDALIGKRAAINALEEKLRNELSL</sequence>
<feature type="domain" description="Aminoglycoside phosphotransferase" evidence="1">
    <location>
        <begin position="31"/>
        <end position="257"/>
    </location>
</feature>
<dbReference type="SUPFAM" id="SSF56112">
    <property type="entry name" value="Protein kinase-like (PK-like)"/>
    <property type="match status" value="1"/>
</dbReference>
<organism evidence="2 3">
    <name type="scientific">Cyclobacterium xiamenense</name>
    <dbReference type="NCBI Taxonomy" id="1297121"/>
    <lineage>
        <taxon>Bacteria</taxon>
        <taxon>Pseudomonadati</taxon>
        <taxon>Bacteroidota</taxon>
        <taxon>Cytophagia</taxon>
        <taxon>Cytophagales</taxon>
        <taxon>Cyclobacteriaceae</taxon>
        <taxon>Cyclobacterium</taxon>
    </lineage>
</organism>